<proteinExistence type="inferred from homology"/>
<evidence type="ECO:0008006" key="17">
    <source>
        <dbReference type="Google" id="ProtNLM"/>
    </source>
</evidence>
<reference evidence="15 16" key="1">
    <citation type="submission" date="2014-09" db="EMBL/GenBank/DDBJ databases">
        <title>Draft Genome Sequence of Draconibacterium sp. JN14CK-3.</title>
        <authorList>
            <person name="Dong C."/>
            <person name="Lai Q."/>
            <person name="Shao Z."/>
        </authorList>
    </citation>
    <scope>NUCLEOTIDE SEQUENCE [LARGE SCALE GENOMIC DNA]</scope>
    <source>
        <strain evidence="15 16">JN14CK-3</strain>
    </source>
</reference>
<dbReference type="STRING" id="1544798.LH29_20600"/>
<evidence type="ECO:0000259" key="14">
    <source>
        <dbReference type="Pfam" id="PF07715"/>
    </source>
</evidence>
<dbReference type="EMBL" id="JRHC01000006">
    <property type="protein sequence ID" value="KJF42199.1"/>
    <property type="molecule type" value="Genomic_DNA"/>
</dbReference>
<feature type="domain" description="TonB-dependent receptor plug" evidence="14">
    <location>
        <begin position="118"/>
        <end position="219"/>
    </location>
</feature>
<dbReference type="RefSeq" id="WP_045032979.1">
    <property type="nucleotide sequence ID" value="NZ_JRHC01000006.1"/>
</dbReference>
<dbReference type="Proteomes" id="UP000032544">
    <property type="component" value="Unassembled WGS sequence"/>
</dbReference>
<comment type="caution">
    <text evidence="15">The sequence shown here is derived from an EMBL/GenBank/DDBJ whole genome shotgun (WGS) entry which is preliminary data.</text>
</comment>
<evidence type="ECO:0000256" key="1">
    <source>
        <dbReference type="ARBA" id="ARBA00004571"/>
    </source>
</evidence>
<evidence type="ECO:0000256" key="9">
    <source>
        <dbReference type="ARBA" id="ARBA00023237"/>
    </source>
</evidence>
<evidence type="ECO:0000256" key="6">
    <source>
        <dbReference type="ARBA" id="ARBA00023077"/>
    </source>
</evidence>
<protein>
    <recommendedName>
        <fullName evidence="17">TonB-dependent receptor</fullName>
    </recommendedName>
</protein>
<dbReference type="Gene3D" id="2.40.170.20">
    <property type="entry name" value="TonB-dependent receptor, beta-barrel domain"/>
    <property type="match status" value="1"/>
</dbReference>
<dbReference type="PANTHER" id="PTHR30069">
    <property type="entry name" value="TONB-DEPENDENT OUTER MEMBRANE RECEPTOR"/>
    <property type="match status" value="1"/>
</dbReference>
<dbReference type="PANTHER" id="PTHR30069:SF29">
    <property type="entry name" value="HEMOGLOBIN AND HEMOGLOBIN-HAPTOGLOBIN-BINDING PROTEIN 1-RELATED"/>
    <property type="match status" value="1"/>
</dbReference>
<evidence type="ECO:0000259" key="13">
    <source>
        <dbReference type="Pfam" id="PF00593"/>
    </source>
</evidence>
<feature type="domain" description="TonB-dependent receptor-like beta-barrel" evidence="13">
    <location>
        <begin position="288"/>
        <end position="695"/>
    </location>
</feature>
<evidence type="ECO:0000256" key="11">
    <source>
        <dbReference type="RuleBase" id="RU003357"/>
    </source>
</evidence>
<keyword evidence="8" id="KW-0675">Receptor</keyword>
<dbReference type="InterPro" id="IPR008969">
    <property type="entry name" value="CarboxyPept-like_regulatory"/>
</dbReference>
<dbReference type="OrthoDB" id="1109239at2"/>
<dbReference type="PROSITE" id="PS52016">
    <property type="entry name" value="TONB_DEPENDENT_REC_3"/>
    <property type="match status" value="1"/>
</dbReference>
<evidence type="ECO:0000256" key="3">
    <source>
        <dbReference type="ARBA" id="ARBA00022452"/>
    </source>
</evidence>
<evidence type="ECO:0000256" key="2">
    <source>
        <dbReference type="ARBA" id="ARBA00022448"/>
    </source>
</evidence>
<dbReference type="Gene3D" id="2.170.130.10">
    <property type="entry name" value="TonB-dependent receptor, plug domain"/>
    <property type="match status" value="1"/>
</dbReference>
<dbReference type="SUPFAM" id="SSF56935">
    <property type="entry name" value="Porins"/>
    <property type="match status" value="1"/>
</dbReference>
<keyword evidence="3 10" id="KW-1134">Transmembrane beta strand</keyword>
<keyword evidence="7 10" id="KW-0472">Membrane</keyword>
<dbReference type="AlphaFoldDB" id="A0A0D8J616"/>
<dbReference type="GO" id="GO:0044718">
    <property type="term" value="P:siderophore transmembrane transport"/>
    <property type="evidence" value="ECO:0007669"/>
    <property type="project" value="TreeGrafter"/>
</dbReference>
<comment type="similarity">
    <text evidence="10 11">Belongs to the TonB-dependent receptor family.</text>
</comment>
<evidence type="ECO:0000256" key="7">
    <source>
        <dbReference type="ARBA" id="ARBA00023136"/>
    </source>
</evidence>
<evidence type="ECO:0000313" key="15">
    <source>
        <dbReference type="EMBL" id="KJF42199.1"/>
    </source>
</evidence>
<dbReference type="InterPro" id="IPR039426">
    <property type="entry name" value="TonB-dep_rcpt-like"/>
</dbReference>
<keyword evidence="5 12" id="KW-0732">Signal</keyword>
<keyword evidence="4 10" id="KW-0812">Transmembrane</keyword>
<dbReference type="InterPro" id="IPR036942">
    <property type="entry name" value="Beta-barrel_TonB_sf"/>
</dbReference>
<dbReference type="Pfam" id="PF00593">
    <property type="entry name" value="TonB_dep_Rec_b-barrel"/>
    <property type="match status" value="1"/>
</dbReference>
<dbReference type="InterPro" id="IPR037066">
    <property type="entry name" value="Plug_dom_sf"/>
</dbReference>
<sequence length="740" mass="83667">MKKYIILLFILFPFLSKAQSVSGVVFSHEANGKQPLPGVNVVWEGTSEGTASMPDGSFTLKNKPGRNKLVFSFVGYESQTVRVSDNDPLEVVLQPNLELEEVTVIQKDRGTYLSVINPIQTENISGAELHKAACCNLAESFETNPSVDVSYSDAVTGAKQIKLLGLDGTYSQLQVENMPALRGLATTFGLTYIPGPWLESIQVSKGAASVLNGYESIAGQINAELKKPDSEEKLFLNVFGNDEGRYEFNGNTNIKVKGDTLTTGIFVHASDVSKENDHNHDGFLDSPLSSTFEVANRWKYNNHRGGMAQAGFTLLWNDRMGGQVGANSDMIPSVDNPYGVNIETNRVDAFFKSGIVSQDNHRALAILTNFARHETKSYYGLSRYDADETRFYGNLVYTQDLDLAAIHVLNSGASFIYDDFNEMLYNQDVQRTEKVPGIFTEYTFKPSDRLTLMAGIRADFHNIFGNFVTPRMHFRYQFADHYTIRTSAGKGYRTANVISENTFLLANSRPISWTEDAVQEEAWNFGFAFIQNYKLLDRDLSINAEFFRTEFQQKLVVDRETSSEFIYLLPSTEKAYANSLQFDVRWQPVKRLDMLLAYRVNDIKETIGGELKDAPLTSDYKGLINLNYTTNLKKWMFDYTIQFNGGGRIPRVYEEWMNRADIAGDIFEFSPYTIMNAQVTKYFRYWNIYLGVENLTDFTQSNPIEGTDDPFGENFSATNIWGPTMGRKIYLGLRFNLNYE</sequence>
<dbReference type="InterPro" id="IPR012910">
    <property type="entry name" value="Plug_dom"/>
</dbReference>
<feature type="chain" id="PRO_5002330592" description="TonB-dependent receptor" evidence="12">
    <location>
        <begin position="19"/>
        <end position="740"/>
    </location>
</feature>
<feature type="signal peptide" evidence="12">
    <location>
        <begin position="1"/>
        <end position="18"/>
    </location>
</feature>
<keyword evidence="2 10" id="KW-0813">Transport</keyword>
<comment type="subcellular location">
    <subcellularLocation>
        <location evidence="1 10">Cell outer membrane</location>
        <topology evidence="1 10">Multi-pass membrane protein</topology>
    </subcellularLocation>
</comment>
<name>A0A0D8J616_9BACT</name>
<dbReference type="GO" id="GO:0009279">
    <property type="term" value="C:cell outer membrane"/>
    <property type="evidence" value="ECO:0007669"/>
    <property type="project" value="UniProtKB-SubCell"/>
</dbReference>
<evidence type="ECO:0000256" key="8">
    <source>
        <dbReference type="ARBA" id="ARBA00023170"/>
    </source>
</evidence>
<keyword evidence="16" id="KW-1185">Reference proteome</keyword>
<dbReference type="SUPFAM" id="SSF49464">
    <property type="entry name" value="Carboxypeptidase regulatory domain-like"/>
    <property type="match status" value="1"/>
</dbReference>
<dbReference type="Pfam" id="PF07715">
    <property type="entry name" value="Plug"/>
    <property type="match status" value="1"/>
</dbReference>
<dbReference type="GO" id="GO:0015344">
    <property type="term" value="F:siderophore uptake transmembrane transporter activity"/>
    <property type="evidence" value="ECO:0007669"/>
    <property type="project" value="TreeGrafter"/>
</dbReference>
<dbReference type="PATRIC" id="fig|1544798.3.peg.4296"/>
<evidence type="ECO:0000256" key="5">
    <source>
        <dbReference type="ARBA" id="ARBA00022729"/>
    </source>
</evidence>
<evidence type="ECO:0000256" key="10">
    <source>
        <dbReference type="PROSITE-ProRule" id="PRU01360"/>
    </source>
</evidence>
<keyword evidence="6 11" id="KW-0798">TonB box</keyword>
<evidence type="ECO:0000313" key="16">
    <source>
        <dbReference type="Proteomes" id="UP000032544"/>
    </source>
</evidence>
<gene>
    <name evidence="15" type="ORF">LH29_20600</name>
</gene>
<evidence type="ECO:0000256" key="4">
    <source>
        <dbReference type="ARBA" id="ARBA00022692"/>
    </source>
</evidence>
<dbReference type="Gene3D" id="2.60.40.1120">
    <property type="entry name" value="Carboxypeptidase-like, regulatory domain"/>
    <property type="match status" value="1"/>
</dbReference>
<organism evidence="15 16">
    <name type="scientific">Draconibacterium sediminis</name>
    <dbReference type="NCBI Taxonomy" id="1544798"/>
    <lineage>
        <taxon>Bacteria</taxon>
        <taxon>Pseudomonadati</taxon>
        <taxon>Bacteroidota</taxon>
        <taxon>Bacteroidia</taxon>
        <taxon>Marinilabiliales</taxon>
        <taxon>Prolixibacteraceae</taxon>
        <taxon>Draconibacterium</taxon>
    </lineage>
</organism>
<evidence type="ECO:0000256" key="12">
    <source>
        <dbReference type="SAM" id="SignalP"/>
    </source>
</evidence>
<dbReference type="Pfam" id="PF13715">
    <property type="entry name" value="CarbopepD_reg_2"/>
    <property type="match status" value="1"/>
</dbReference>
<dbReference type="InterPro" id="IPR000531">
    <property type="entry name" value="Beta-barrel_TonB"/>
</dbReference>
<keyword evidence="9 10" id="KW-0998">Cell outer membrane</keyword>
<accession>A0A0D8J616</accession>